<name>A0ABQ2RB05_9GAMM</name>
<reference evidence="2" key="1">
    <citation type="journal article" date="2019" name="Int. J. Syst. Evol. Microbiol.">
        <title>The Global Catalogue of Microorganisms (GCM) 10K type strain sequencing project: providing services to taxonomists for standard genome sequencing and annotation.</title>
        <authorList>
            <consortium name="The Broad Institute Genomics Platform"/>
            <consortium name="The Broad Institute Genome Sequencing Center for Infectious Disease"/>
            <person name="Wu L."/>
            <person name="Ma J."/>
        </authorList>
    </citation>
    <scope>NUCLEOTIDE SEQUENCE [LARGE SCALE GENOMIC DNA]</scope>
    <source>
        <strain evidence="2">JCM 32306</strain>
    </source>
</reference>
<dbReference type="RefSeq" id="WP_160054430.1">
    <property type="nucleotide sequence ID" value="NZ_BMQX01000016.1"/>
</dbReference>
<gene>
    <name evidence="1" type="ORF">GCM10009411_23540</name>
</gene>
<dbReference type="Proteomes" id="UP000619118">
    <property type="component" value="Unassembled WGS sequence"/>
</dbReference>
<organism evidence="1 2">
    <name type="scientific">Shewanella litoralis</name>
    <dbReference type="NCBI Taxonomy" id="2282700"/>
    <lineage>
        <taxon>Bacteria</taxon>
        <taxon>Pseudomonadati</taxon>
        <taxon>Pseudomonadota</taxon>
        <taxon>Gammaproteobacteria</taxon>
        <taxon>Alteromonadales</taxon>
        <taxon>Shewanellaceae</taxon>
        <taxon>Shewanella</taxon>
    </lineage>
</organism>
<accession>A0ABQ2RB05</accession>
<keyword evidence="2" id="KW-1185">Reference proteome</keyword>
<protein>
    <recommendedName>
        <fullName evidence="3">DUF1266 domain-containing protein</fullName>
    </recommendedName>
</protein>
<comment type="caution">
    <text evidence="1">The sequence shown here is derived from an EMBL/GenBank/DDBJ whole genome shotgun (WGS) entry which is preliminary data.</text>
</comment>
<sequence length="300" mass="35616">MKLAKKIRILSQTDHFSLSNVECSVDNAVEELELSSLFTISDDFSFVVDQGDDLYIENDEELLSFGYFETFESESEIELSYFETSGDSQWEYIVLEDKFFDVEDNIDYDELKYHERLLPQERARQLTSELALEYFVDDLLFVQLENVLIFHKCHGQTKKAMRELLKENIQANELALILELREYWVGRECFARTYYNSCPDIKFNNLSWILGLAMIRLHNFDDIEEAIQYLEDCFDDWSQSLRLLDGFRSFRSYILHIVDHTLKDLPPYLDYQNFVDDNLLAYDFSGGEVYKWLQENNLLH</sequence>
<dbReference type="EMBL" id="BMQX01000016">
    <property type="protein sequence ID" value="GGQ22792.1"/>
    <property type="molecule type" value="Genomic_DNA"/>
</dbReference>
<proteinExistence type="predicted"/>
<evidence type="ECO:0000313" key="1">
    <source>
        <dbReference type="EMBL" id="GGQ22792.1"/>
    </source>
</evidence>
<evidence type="ECO:0008006" key="3">
    <source>
        <dbReference type="Google" id="ProtNLM"/>
    </source>
</evidence>
<evidence type="ECO:0000313" key="2">
    <source>
        <dbReference type="Proteomes" id="UP000619118"/>
    </source>
</evidence>